<keyword evidence="4" id="KW-1003">Cell membrane</keyword>
<comment type="similarity">
    <text evidence="2">Belongs to the CorA metal ion transporter (MIT) (TC 1.A.35) family.</text>
</comment>
<evidence type="ECO:0000313" key="13">
    <source>
        <dbReference type="EMBL" id="QKI90359.1"/>
    </source>
</evidence>
<proteinExistence type="inferred from homology"/>
<dbReference type="CDD" id="cd12833">
    <property type="entry name" value="ZntB-like_1"/>
    <property type="match status" value="1"/>
</dbReference>
<dbReference type="PANTHER" id="PTHR46494:SF3">
    <property type="entry name" value="ZINC TRANSPORT PROTEIN ZNTB"/>
    <property type="match status" value="1"/>
</dbReference>
<evidence type="ECO:0000256" key="7">
    <source>
        <dbReference type="ARBA" id="ARBA00022833"/>
    </source>
</evidence>
<dbReference type="AlphaFoldDB" id="A0A7D4SJQ9"/>
<gene>
    <name evidence="13" type="ORF">HQN79_10555</name>
</gene>
<dbReference type="GO" id="GO:0015087">
    <property type="term" value="F:cobalt ion transmembrane transporter activity"/>
    <property type="evidence" value="ECO:0007669"/>
    <property type="project" value="TreeGrafter"/>
</dbReference>
<evidence type="ECO:0000256" key="1">
    <source>
        <dbReference type="ARBA" id="ARBA00004651"/>
    </source>
</evidence>
<feature type="transmembrane region" description="Helical" evidence="12">
    <location>
        <begin position="263"/>
        <end position="285"/>
    </location>
</feature>
<dbReference type="Pfam" id="PF01544">
    <property type="entry name" value="CorA"/>
    <property type="match status" value="1"/>
</dbReference>
<dbReference type="InterPro" id="IPR045863">
    <property type="entry name" value="CorA_TM1_TM2"/>
</dbReference>
<dbReference type="SUPFAM" id="SSF144083">
    <property type="entry name" value="Magnesium transport protein CorA, transmembrane region"/>
    <property type="match status" value="1"/>
</dbReference>
<dbReference type="SUPFAM" id="SSF143865">
    <property type="entry name" value="CorA soluble domain-like"/>
    <property type="match status" value="1"/>
</dbReference>
<keyword evidence="9" id="KW-0406">Ion transport</keyword>
<dbReference type="Gene3D" id="1.20.58.340">
    <property type="entry name" value="Magnesium transport protein CorA, transmembrane region"/>
    <property type="match status" value="2"/>
</dbReference>
<evidence type="ECO:0000256" key="4">
    <source>
        <dbReference type="ARBA" id="ARBA00022475"/>
    </source>
</evidence>
<evidence type="ECO:0000256" key="6">
    <source>
        <dbReference type="ARBA" id="ARBA00022692"/>
    </source>
</evidence>
<dbReference type="PANTHER" id="PTHR46494">
    <property type="entry name" value="CORA FAMILY METAL ION TRANSPORTER (EUROFUNG)"/>
    <property type="match status" value="1"/>
</dbReference>
<dbReference type="Gene3D" id="3.30.460.20">
    <property type="entry name" value="CorA soluble domain-like"/>
    <property type="match status" value="1"/>
</dbReference>
<feature type="coiled-coil region" evidence="11">
    <location>
        <begin position="219"/>
        <end position="253"/>
    </location>
</feature>
<organism evidence="13 14">
    <name type="scientific">Thiomicrorhabdus xiamenensis</name>
    <dbReference type="NCBI Taxonomy" id="2739063"/>
    <lineage>
        <taxon>Bacteria</taxon>
        <taxon>Pseudomonadati</taxon>
        <taxon>Pseudomonadota</taxon>
        <taxon>Gammaproteobacteria</taxon>
        <taxon>Thiotrichales</taxon>
        <taxon>Piscirickettsiaceae</taxon>
        <taxon>Thiomicrorhabdus</taxon>
    </lineage>
</organism>
<keyword evidence="11" id="KW-0175">Coiled coil</keyword>
<evidence type="ECO:0000256" key="12">
    <source>
        <dbReference type="SAM" id="Phobius"/>
    </source>
</evidence>
<dbReference type="Proteomes" id="UP000504724">
    <property type="component" value="Chromosome"/>
</dbReference>
<reference evidence="13 14" key="1">
    <citation type="submission" date="2020-05" db="EMBL/GenBank/DDBJ databases">
        <title>Thiomicrorhabdus sediminis sp.nov. and Thiomicrorhabdus xiamenensis sp.nov., novel sulfur-oxidizing bacteria isolated from coastal sediment.</title>
        <authorList>
            <person name="Liu X."/>
        </authorList>
    </citation>
    <scope>NUCLEOTIDE SEQUENCE [LARGE SCALE GENOMIC DNA]</scope>
    <source>
        <strain evidence="13 14">G2</strain>
    </source>
</reference>
<evidence type="ECO:0000256" key="5">
    <source>
        <dbReference type="ARBA" id="ARBA00022519"/>
    </source>
</evidence>
<keyword evidence="14" id="KW-1185">Reference proteome</keyword>
<name>A0A7D4SJQ9_9GAMM</name>
<sequence length="322" mass="36976">MQDGLIHALLLDGQGGAKKLEWQQLQSWKPGDGELWIHLDYSVFSVKEWLFHGSNLDISVAETLLSSESRPRFSQFDNGTLMAWRGVNMNPNADPEDMIALRLWYEEGRLITTLRRDLASVEEVSQALMKNKGPTTLAELMVDLAGRMVWKIGEVVDEFEEHMANLEDQVIEHSSARLRSELSSLRRQVIAMRRYLAPQKEALLRFSLEKLPWMTASERVELREVVDRITLTLEDLEALRERAVVGQEELQNRLSEQLNNRMYLLSIITAVFLPLGFLTGLLGINVGGIPGADNPQAFRYFIWLVVVLIAIQLVIFKWRKWF</sequence>
<comment type="subcellular location">
    <subcellularLocation>
        <location evidence="1">Cell membrane</location>
        <topology evidence="1">Multi-pass membrane protein</topology>
    </subcellularLocation>
</comment>
<evidence type="ECO:0000256" key="8">
    <source>
        <dbReference type="ARBA" id="ARBA00022989"/>
    </source>
</evidence>
<keyword evidence="6 12" id="KW-0812">Transmembrane</keyword>
<dbReference type="GO" id="GO:0005886">
    <property type="term" value="C:plasma membrane"/>
    <property type="evidence" value="ECO:0007669"/>
    <property type="project" value="UniProtKB-SubCell"/>
</dbReference>
<keyword evidence="5" id="KW-0997">Cell inner membrane</keyword>
<evidence type="ECO:0000313" key="14">
    <source>
        <dbReference type="Proteomes" id="UP000504724"/>
    </source>
</evidence>
<dbReference type="GO" id="GO:0050897">
    <property type="term" value="F:cobalt ion binding"/>
    <property type="evidence" value="ECO:0007669"/>
    <property type="project" value="TreeGrafter"/>
</dbReference>
<evidence type="ECO:0000256" key="10">
    <source>
        <dbReference type="ARBA" id="ARBA00023136"/>
    </source>
</evidence>
<evidence type="ECO:0000256" key="2">
    <source>
        <dbReference type="ARBA" id="ARBA00009765"/>
    </source>
</evidence>
<dbReference type="InterPro" id="IPR002523">
    <property type="entry name" value="MgTranspt_CorA/ZnTranspt_ZntB"/>
</dbReference>
<keyword evidence="8 12" id="KW-1133">Transmembrane helix</keyword>
<dbReference type="KEGG" id="txa:HQN79_10555"/>
<keyword evidence="10 12" id="KW-0472">Membrane</keyword>
<evidence type="ECO:0000256" key="11">
    <source>
        <dbReference type="SAM" id="Coils"/>
    </source>
</evidence>
<accession>A0A7D4SJQ9</accession>
<dbReference type="GO" id="GO:0000287">
    <property type="term" value="F:magnesium ion binding"/>
    <property type="evidence" value="ECO:0007669"/>
    <property type="project" value="TreeGrafter"/>
</dbReference>
<evidence type="ECO:0000256" key="9">
    <source>
        <dbReference type="ARBA" id="ARBA00023065"/>
    </source>
</evidence>
<feature type="transmembrane region" description="Helical" evidence="12">
    <location>
        <begin position="297"/>
        <end position="316"/>
    </location>
</feature>
<keyword evidence="7" id="KW-0862">Zinc</keyword>
<dbReference type="GO" id="GO:0015095">
    <property type="term" value="F:magnesium ion transmembrane transporter activity"/>
    <property type="evidence" value="ECO:0007669"/>
    <property type="project" value="TreeGrafter"/>
</dbReference>
<dbReference type="EMBL" id="CP054020">
    <property type="protein sequence ID" value="QKI90359.1"/>
    <property type="molecule type" value="Genomic_DNA"/>
</dbReference>
<keyword evidence="3" id="KW-0813">Transport</keyword>
<protein>
    <submittedName>
        <fullName evidence="13">Zinc transporter ZntB</fullName>
    </submittedName>
</protein>
<evidence type="ECO:0000256" key="3">
    <source>
        <dbReference type="ARBA" id="ARBA00022448"/>
    </source>
</evidence>
<dbReference type="InterPro" id="IPR045861">
    <property type="entry name" value="CorA_cytoplasmic_dom"/>
</dbReference>